<gene>
    <name evidence="1" type="primary">rs9</name>
</gene>
<dbReference type="EMBL" id="BT150013">
    <property type="protein sequence ID" value="AGH92616.1"/>
    <property type="molecule type" value="mRNA"/>
</dbReference>
<dbReference type="AlphaFoldDB" id="M4V3N5"/>
<evidence type="ECO:0000313" key="1">
    <source>
        <dbReference type="EMBL" id="AGH92616.1"/>
    </source>
</evidence>
<keyword evidence="1" id="KW-0687">Ribonucleoprotein</keyword>
<name>M4V3N5_SALSA</name>
<organism evidence="1">
    <name type="scientific">Salmo salar</name>
    <name type="common">Atlantic salmon</name>
    <dbReference type="NCBI Taxonomy" id="8030"/>
    <lineage>
        <taxon>Eukaryota</taxon>
        <taxon>Metazoa</taxon>
        <taxon>Chordata</taxon>
        <taxon>Craniata</taxon>
        <taxon>Vertebrata</taxon>
        <taxon>Euteleostomi</taxon>
        <taxon>Actinopterygii</taxon>
        <taxon>Neopterygii</taxon>
        <taxon>Teleostei</taxon>
        <taxon>Protacanthopterygii</taxon>
        <taxon>Salmoniformes</taxon>
        <taxon>Salmonidae</taxon>
        <taxon>Salmoninae</taxon>
        <taxon>Salmo</taxon>
    </lineage>
</organism>
<reference evidence="1" key="1">
    <citation type="submission" date="2013-03" db="EMBL/GenBank/DDBJ databases">
        <title>Full length cDNAs in salmo salar pre-smolt and tissue specific libraries.</title>
        <authorList>
            <person name="Andreassen R."/>
            <person name="Hoyheim B."/>
        </authorList>
    </citation>
    <scope>NUCLEOTIDE SEQUENCE</scope>
    <source>
        <tissue evidence="1">Brain</tissue>
    </source>
</reference>
<accession>M4V3N5</accession>
<protein>
    <submittedName>
        <fullName evidence="1">Ribosomal protein S9</fullName>
    </submittedName>
</protein>
<keyword evidence="1" id="KW-0689">Ribosomal protein</keyword>
<proteinExistence type="evidence at transcript level"/>
<dbReference type="GO" id="GO:0005840">
    <property type="term" value="C:ribosome"/>
    <property type="evidence" value="ECO:0007669"/>
    <property type="project" value="UniProtKB-KW"/>
</dbReference>
<sequence>MTAQGQACPSTVGKQFQQGQCSKTVYLVYKTAQSQARGRLLLSYLLTGNVWRIPPQADVDQWSQQTVKCI</sequence>